<organism evidence="2">
    <name type="scientific">marine sediment metagenome</name>
    <dbReference type="NCBI Taxonomy" id="412755"/>
    <lineage>
        <taxon>unclassified sequences</taxon>
        <taxon>metagenomes</taxon>
        <taxon>ecological metagenomes</taxon>
    </lineage>
</organism>
<dbReference type="InterPro" id="IPR038720">
    <property type="entry name" value="YprB_RNase_H-like_dom"/>
</dbReference>
<dbReference type="SUPFAM" id="SSF53098">
    <property type="entry name" value="Ribonuclease H-like"/>
    <property type="match status" value="1"/>
</dbReference>
<dbReference type="Gene3D" id="3.30.420.10">
    <property type="entry name" value="Ribonuclease H-like superfamily/Ribonuclease H"/>
    <property type="match status" value="1"/>
</dbReference>
<dbReference type="GO" id="GO:0003676">
    <property type="term" value="F:nucleic acid binding"/>
    <property type="evidence" value="ECO:0007669"/>
    <property type="project" value="InterPro"/>
</dbReference>
<name>A0A0F9QEM2_9ZZZZ</name>
<dbReference type="Pfam" id="PF13482">
    <property type="entry name" value="RNase_H_2"/>
    <property type="match status" value="1"/>
</dbReference>
<comment type="caution">
    <text evidence="2">The sequence shown here is derived from an EMBL/GenBank/DDBJ whole genome shotgun (WGS) entry which is preliminary data.</text>
</comment>
<dbReference type="AlphaFoldDB" id="A0A0F9QEM2"/>
<dbReference type="EMBL" id="LAZR01002037">
    <property type="protein sequence ID" value="KKN35447.1"/>
    <property type="molecule type" value="Genomic_DNA"/>
</dbReference>
<sequence length="233" mass="27828">MNLNEMTKAELIEELTEHYARKSFRCIHGHTGHSHRNCFDRERGLVHRVGFFDIETFELLADWGFAFCYSIKKLDGEIIKATITGKEVLNWRIRDKRIIKQFCKDVKNFDHLVVYYGKDTGGRYQRHDIPFMRTRAERWGIKDFPKEKELVIIDLYDVVKAKFKMKSNSMKHICKLLKIPCKQTPIDWDVWQRARDGSDRDLKIVQRHCDEDVVATELLFKEVYPYKRVRTLI</sequence>
<dbReference type="InterPro" id="IPR036397">
    <property type="entry name" value="RNaseH_sf"/>
</dbReference>
<accession>A0A0F9QEM2</accession>
<evidence type="ECO:0000259" key="1">
    <source>
        <dbReference type="Pfam" id="PF13482"/>
    </source>
</evidence>
<reference evidence="2" key="1">
    <citation type="journal article" date="2015" name="Nature">
        <title>Complex archaea that bridge the gap between prokaryotes and eukaryotes.</title>
        <authorList>
            <person name="Spang A."/>
            <person name="Saw J.H."/>
            <person name="Jorgensen S.L."/>
            <person name="Zaremba-Niedzwiedzka K."/>
            <person name="Martijn J."/>
            <person name="Lind A.E."/>
            <person name="van Eijk R."/>
            <person name="Schleper C."/>
            <person name="Guy L."/>
            <person name="Ettema T.J."/>
        </authorList>
    </citation>
    <scope>NUCLEOTIDE SEQUENCE</scope>
</reference>
<feature type="domain" description="YprB ribonuclease H-like" evidence="1">
    <location>
        <begin position="51"/>
        <end position="223"/>
    </location>
</feature>
<protein>
    <recommendedName>
        <fullName evidence="1">YprB ribonuclease H-like domain-containing protein</fullName>
    </recommendedName>
</protein>
<evidence type="ECO:0000313" key="2">
    <source>
        <dbReference type="EMBL" id="KKN35447.1"/>
    </source>
</evidence>
<gene>
    <name evidence="2" type="ORF">LCGC14_0783500</name>
</gene>
<proteinExistence type="predicted"/>
<dbReference type="InterPro" id="IPR012337">
    <property type="entry name" value="RNaseH-like_sf"/>
</dbReference>